<dbReference type="PANTHER" id="PTHR32154">
    <property type="entry name" value="PYRUVATE-FLAVODOXIN OXIDOREDUCTASE-RELATED"/>
    <property type="match status" value="1"/>
</dbReference>
<evidence type="ECO:0000256" key="5">
    <source>
        <dbReference type="ARBA" id="ARBA00023002"/>
    </source>
</evidence>
<dbReference type="Pfam" id="PF02775">
    <property type="entry name" value="TPP_enzyme_C"/>
    <property type="match status" value="1"/>
</dbReference>
<dbReference type="InterPro" id="IPR033412">
    <property type="entry name" value="PFOR_II"/>
</dbReference>
<dbReference type="Gene3D" id="3.40.920.10">
    <property type="entry name" value="Pyruvate-ferredoxin oxidoreductase, PFOR, domain III"/>
    <property type="match status" value="1"/>
</dbReference>
<dbReference type="Gene3D" id="3.40.50.920">
    <property type="match status" value="1"/>
</dbReference>
<proteinExistence type="predicted"/>
<keyword evidence="3" id="KW-0479">Metal-binding</keyword>
<name>A0AAU7DIS0_9BACT</name>
<dbReference type="InterPro" id="IPR050722">
    <property type="entry name" value="Pyruvate:ferred/Flavod_OxRd"/>
</dbReference>
<dbReference type="GO" id="GO:0030976">
    <property type="term" value="F:thiamine pyrophosphate binding"/>
    <property type="evidence" value="ECO:0007669"/>
    <property type="project" value="InterPro"/>
</dbReference>
<evidence type="ECO:0000256" key="2">
    <source>
        <dbReference type="ARBA" id="ARBA00022485"/>
    </source>
</evidence>
<feature type="domain" description="4Fe-4S ferredoxin-type" evidence="8">
    <location>
        <begin position="787"/>
        <end position="816"/>
    </location>
</feature>
<dbReference type="SUPFAM" id="SSF52922">
    <property type="entry name" value="TK C-terminal domain-like"/>
    <property type="match status" value="1"/>
</dbReference>
<dbReference type="InterPro" id="IPR029061">
    <property type="entry name" value="THDP-binding"/>
</dbReference>
<keyword evidence="2" id="KW-0004">4Fe-4S</keyword>
<dbReference type="Pfam" id="PF01855">
    <property type="entry name" value="POR_N"/>
    <property type="match status" value="1"/>
</dbReference>
<evidence type="ECO:0000256" key="1">
    <source>
        <dbReference type="ARBA" id="ARBA00022448"/>
    </source>
</evidence>
<dbReference type="PANTHER" id="PTHR32154:SF0">
    <property type="entry name" value="PYRUVATE-FLAVODOXIN OXIDOREDUCTASE-RELATED"/>
    <property type="match status" value="1"/>
</dbReference>
<dbReference type="InterPro" id="IPR017900">
    <property type="entry name" value="4Fe4S_Fe_S_CS"/>
</dbReference>
<keyword evidence="6" id="KW-0408">Iron</keyword>
<dbReference type="InterPro" id="IPR011766">
    <property type="entry name" value="TPP_enzyme_TPP-bd"/>
</dbReference>
<dbReference type="SUPFAM" id="SSF54862">
    <property type="entry name" value="4Fe-4S ferredoxins"/>
    <property type="match status" value="1"/>
</dbReference>
<evidence type="ECO:0000256" key="7">
    <source>
        <dbReference type="ARBA" id="ARBA00023014"/>
    </source>
</evidence>
<dbReference type="PROSITE" id="PS51379">
    <property type="entry name" value="4FE4S_FER_2"/>
    <property type="match status" value="2"/>
</dbReference>
<protein>
    <submittedName>
        <fullName evidence="9">2-oxoacid:acceptor oxidoreductase family protein</fullName>
    </submittedName>
</protein>
<dbReference type="Gene3D" id="3.40.50.970">
    <property type="match status" value="2"/>
</dbReference>
<organism evidence="9">
    <name type="scientific">Telmatobacter sp. DSM 110680</name>
    <dbReference type="NCBI Taxonomy" id="3036704"/>
    <lineage>
        <taxon>Bacteria</taxon>
        <taxon>Pseudomonadati</taxon>
        <taxon>Acidobacteriota</taxon>
        <taxon>Terriglobia</taxon>
        <taxon>Terriglobales</taxon>
        <taxon>Acidobacteriaceae</taxon>
        <taxon>Telmatobacter</taxon>
    </lineage>
</organism>
<keyword evidence="7" id="KW-0411">Iron-sulfur</keyword>
<evidence type="ECO:0000256" key="4">
    <source>
        <dbReference type="ARBA" id="ARBA00022982"/>
    </source>
</evidence>
<keyword evidence="1" id="KW-0813">Transport</keyword>
<dbReference type="SUPFAM" id="SSF53323">
    <property type="entry name" value="Pyruvate-ferredoxin oxidoreductase, PFOR, domain III"/>
    <property type="match status" value="1"/>
</dbReference>
<evidence type="ECO:0000259" key="8">
    <source>
        <dbReference type="PROSITE" id="PS51379"/>
    </source>
</evidence>
<reference evidence="9" key="1">
    <citation type="submission" date="2023-03" db="EMBL/GenBank/DDBJ databases">
        <title>Edaphobacter sp.</title>
        <authorList>
            <person name="Huber K.J."/>
            <person name="Papendorf J."/>
            <person name="Pilke C."/>
            <person name="Bunk B."/>
            <person name="Sproeer C."/>
            <person name="Pester M."/>
        </authorList>
    </citation>
    <scope>NUCLEOTIDE SEQUENCE</scope>
    <source>
        <strain evidence="9">DSM 110680</strain>
    </source>
</reference>
<dbReference type="GO" id="GO:0051539">
    <property type="term" value="F:4 iron, 4 sulfur cluster binding"/>
    <property type="evidence" value="ECO:0007669"/>
    <property type="project" value="UniProtKB-KW"/>
</dbReference>
<evidence type="ECO:0000256" key="3">
    <source>
        <dbReference type="ARBA" id="ARBA00022723"/>
    </source>
</evidence>
<dbReference type="Pfam" id="PF01558">
    <property type="entry name" value="POR"/>
    <property type="match status" value="1"/>
</dbReference>
<keyword evidence="5" id="KW-0560">Oxidoreductase</keyword>
<dbReference type="GO" id="GO:0006979">
    <property type="term" value="P:response to oxidative stress"/>
    <property type="evidence" value="ECO:0007669"/>
    <property type="project" value="TreeGrafter"/>
</dbReference>
<evidence type="ECO:0000256" key="6">
    <source>
        <dbReference type="ARBA" id="ARBA00023004"/>
    </source>
</evidence>
<dbReference type="InterPro" id="IPR002869">
    <property type="entry name" value="Pyrv_flavodox_OxRed_cen"/>
</dbReference>
<sequence>MTEAARYPGIRVTANGNQLVSYHTETRIADAGVFYPITPSTEGGELFQQAYAEGNLNVFGHNTIAIETEGEHAAQGGAIAHSVCGKRVVNFTSGQGVVYGVEQYYHAPGKGSTMVLEVGARALTKHALNVHCGHDDIYGALDTGWIMIFGKDAQQAADQALILRRVTELSLTPGMNIMDGFLTSHLERTFYKHESELIREYLGAPEDIIDCPTEAQRTLFGPTRRRVPKMMDLTNPVLLGPVQNQEHYMNGIIARRNNFAEPILQFLEDAYQDFGKLTGRYYGLISQYKCDDTDTVFVSLGSAAENIEAAVDYLRDTKGVKVGSIHVNVIRPFPEAAIVAALKGKKNVIILERTDEALSGDNPLGRDIRTALSKAIQTAGHKASEGLPALAMDEVPHIYSGSYGLGSRDFRPEHIIGAYEFATAGRARKDGKTAADGVSFFVLGIDHPYAVIGDEMPSLLPEGAVAVRFHSIGGWGAITTGKNLGAILGDLNDLLYERDGLVDDKGNPKEVIHVSANPKYGSEKKGAPTSYFMVAAKDRIRVNCDLRHVTVVLCCDPKAFTHCNPLDGIQPGGALIWESDAEGERAWENLPLWARKQIIEKNIRVYTLPGFEIARKATDRADLQLRMQGNAFLGAFFAVSPMLQEFGITQEQYRDVVMKQYVKKFGKLGEAVVNSNMEVMTQGFERVKEIAIGEITAADKSSLRGEALLPILEMATVTGDSCTTGGCRSTLPPAGQEARPPIASINAFDAEFRASFGYDQPATPLAAMGVIAAATGDTASKYVARRETPLYIPENCTQCMECISVCPDTALPNTSQDLSTVLTMAVSRYVGDAGERTKMMAKLPEIEKQTRQRMVAEMKTGTPLPKIIREVTESVDGFSTEAKAQFYSIIDKVPMAYQKVNAIFSSPERKAPGTGGIFSIFVSDLCKGCAACVTACGDHMALKMVQETTEVNAEHETGTAFLNLLPDTSQKYLGLFNAANPADSKTATLRNMLMVRRNYDALVSGDGACAGCGEKSVLRSIAAVTEAYMRPVFHAKADRLVGKAGDLEKNGVAKLEALKASNPEEYATLRLAISHLILGLGGEQTEDTKSRIAAHEAANGPITDAQMVEALAAVLLTEAFNHKSLQPVDGRLANGMSVMAMAAHTGCNTVYGSTSPNNPHPYPWMNSLFQDGITIGWLMGESFIVDHARRSVIPERLTDAILTRENGITPREFYEFTHFTDALMTDQEIVELPKVWVVGGDGGMGDIGYQNMSKVILQNRPNIKALMLDTQVYSNTGGQNSDSTPMLGGNDMNVFGSATQGKNTEKKTVAETFLAGHGSPFVAQVSMANAPKLYRAILDGLEYRGTMFLQCFTTCQPEHGVADDMALFQAQRVRDSRGVPEFVFNPRLGETYQEALDVTGNPSKELDWYETKLKSTGETMRYTVAHWCTTEARFRNHLKKIKPEAAEKLIHLDNMLVRITQQDVVYRRYVNQAHRSFIPDFGVYIKYEENGKIEYRALSRQLVMFCVERRKSWRMLQSKAGVVNKEYIAQKALLAEVDAGKIAKDEFFAHAHEMLAEKLGTAAPALAKA</sequence>
<dbReference type="InterPro" id="IPR019752">
    <property type="entry name" value="Pyrv/ketoisovalerate_OxRed_cat"/>
</dbReference>
<dbReference type="InterPro" id="IPR009014">
    <property type="entry name" value="Transketo_C/PFOR_II"/>
</dbReference>
<dbReference type="EMBL" id="CP121196">
    <property type="protein sequence ID" value="XBH17594.1"/>
    <property type="molecule type" value="Genomic_DNA"/>
</dbReference>
<dbReference type="InterPro" id="IPR017896">
    <property type="entry name" value="4Fe4S_Fe-S-bd"/>
</dbReference>
<dbReference type="GO" id="GO:0044281">
    <property type="term" value="P:small molecule metabolic process"/>
    <property type="evidence" value="ECO:0007669"/>
    <property type="project" value="UniProtKB-ARBA"/>
</dbReference>
<dbReference type="CDD" id="cd07034">
    <property type="entry name" value="TPP_PYR_PFOR_IOR-alpha_like"/>
    <property type="match status" value="1"/>
</dbReference>
<dbReference type="SUPFAM" id="SSF52518">
    <property type="entry name" value="Thiamin diphosphate-binding fold (THDP-binding)"/>
    <property type="match status" value="2"/>
</dbReference>
<keyword evidence="4" id="KW-0249">Electron transport</keyword>
<dbReference type="InterPro" id="IPR002880">
    <property type="entry name" value="Pyrv_Fd/Flavodoxin_OxRdtase_N"/>
</dbReference>
<accession>A0AAU7DIS0</accession>
<evidence type="ECO:0000313" key="9">
    <source>
        <dbReference type="EMBL" id="XBH17594.1"/>
    </source>
</evidence>
<dbReference type="PROSITE" id="PS00198">
    <property type="entry name" value="4FE4S_FER_1"/>
    <property type="match status" value="2"/>
</dbReference>
<dbReference type="GO" id="GO:0046872">
    <property type="term" value="F:metal ion binding"/>
    <property type="evidence" value="ECO:0007669"/>
    <property type="project" value="UniProtKB-KW"/>
</dbReference>
<feature type="domain" description="4Fe-4S ferredoxin-type" evidence="8">
    <location>
        <begin position="916"/>
        <end position="947"/>
    </location>
</feature>
<dbReference type="Pfam" id="PF17147">
    <property type="entry name" value="PFOR_II"/>
    <property type="match status" value="1"/>
</dbReference>
<gene>
    <name evidence="9" type="ORF">P8935_23880</name>
</gene>
<dbReference type="GO" id="GO:0016903">
    <property type="term" value="F:oxidoreductase activity, acting on the aldehyde or oxo group of donors"/>
    <property type="evidence" value="ECO:0007669"/>
    <property type="project" value="InterPro"/>
</dbReference>
<dbReference type="RefSeq" id="WP_348262818.1">
    <property type="nucleotide sequence ID" value="NZ_CP121196.1"/>
</dbReference>